<dbReference type="SUPFAM" id="SSF103481">
    <property type="entry name" value="Multidrug resistance efflux transporter EmrE"/>
    <property type="match status" value="1"/>
</dbReference>
<organism evidence="6 7">
    <name type="scientific">Candidatus Avacidaminococcus intestinavium</name>
    <dbReference type="NCBI Taxonomy" id="2840684"/>
    <lineage>
        <taxon>Bacteria</taxon>
        <taxon>Bacillati</taxon>
        <taxon>Bacillota</taxon>
        <taxon>Negativicutes</taxon>
        <taxon>Acidaminococcales</taxon>
        <taxon>Acidaminococcaceae</taxon>
        <taxon>Acidaminococcaceae incertae sedis</taxon>
        <taxon>Candidatus Avacidaminococcus</taxon>
    </lineage>
</organism>
<dbReference type="NCBIfam" id="NF002586">
    <property type="entry name" value="PRK02237.1"/>
    <property type="match status" value="1"/>
</dbReference>
<feature type="transmembrane region" description="Helical" evidence="5">
    <location>
        <begin position="87"/>
        <end position="106"/>
    </location>
</feature>
<dbReference type="PANTHER" id="PTHR36116:SF1">
    <property type="entry name" value="UPF0060 MEMBRANE PROTEIN YNFA"/>
    <property type="match status" value="1"/>
</dbReference>
<evidence type="ECO:0000256" key="5">
    <source>
        <dbReference type="HAMAP-Rule" id="MF_00010"/>
    </source>
</evidence>
<evidence type="ECO:0000313" key="6">
    <source>
        <dbReference type="EMBL" id="HIU64242.1"/>
    </source>
</evidence>
<keyword evidence="2 5" id="KW-0812">Transmembrane</keyword>
<keyword evidence="1 5" id="KW-1003">Cell membrane</keyword>
<gene>
    <name evidence="6" type="ORF">IAB06_04295</name>
</gene>
<feature type="transmembrane region" description="Helical" evidence="5">
    <location>
        <begin position="62"/>
        <end position="80"/>
    </location>
</feature>
<dbReference type="HAMAP" id="MF_00010">
    <property type="entry name" value="UPF0060"/>
    <property type="match status" value="1"/>
</dbReference>
<dbReference type="EMBL" id="DVNI01000065">
    <property type="protein sequence ID" value="HIU64242.1"/>
    <property type="molecule type" value="Genomic_DNA"/>
</dbReference>
<evidence type="ECO:0000256" key="1">
    <source>
        <dbReference type="ARBA" id="ARBA00022475"/>
    </source>
</evidence>
<keyword evidence="3 5" id="KW-1133">Transmembrane helix</keyword>
<dbReference type="AlphaFoldDB" id="A0A9D1MQ87"/>
<dbReference type="GO" id="GO:0005886">
    <property type="term" value="C:plasma membrane"/>
    <property type="evidence" value="ECO:0007669"/>
    <property type="project" value="UniProtKB-SubCell"/>
</dbReference>
<dbReference type="PANTHER" id="PTHR36116">
    <property type="entry name" value="UPF0060 MEMBRANE PROTEIN YNFA"/>
    <property type="match status" value="1"/>
</dbReference>
<dbReference type="Proteomes" id="UP000824099">
    <property type="component" value="Unassembled WGS sequence"/>
</dbReference>
<feature type="transmembrane region" description="Helical" evidence="5">
    <location>
        <begin position="32"/>
        <end position="50"/>
    </location>
</feature>
<dbReference type="InterPro" id="IPR037185">
    <property type="entry name" value="EmrE-like"/>
</dbReference>
<protein>
    <submittedName>
        <fullName evidence="6">YnfA family protein</fullName>
    </submittedName>
</protein>
<comment type="caution">
    <text evidence="6">The sequence shown here is derived from an EMBL/GenBank/DDBJ whole genome shotgun (WGS) entry which is preliminary data.</text>
</comment>
<evidence type="ECO:0000256" key="4">
    <source>
        <dbReference type="ARBA" id="ARBA00023136"/>
    </source>
</evidence>
<sequence length="108" mass="11867">MSMWQSAAFFLIAGLAEIGGGYLVWQWLKSGYSLSYGIAGFILLSLYGVIPTFQEANFGRVYAAYGGIFVVMSVLWGYGIDNIKPDLWDITGAIIVIIGVSLMMWAPR</sequence>
<dbReference type="InterPro" id="IPR003844">
    <property type="entry name" value="UPF0060"/>
</dbReference>
<comment type="similarity">
    <text evidence="5">Belongs to the UPF0060 family.</text>
</comment>
<reference evidence="6" key="2">
    <citation type="journal article" date="2021" name="PeerJ">
        <title>Extensive microbial diversity within the chicken gut microbiome revealed by metagenomics and culture.</title>
        <authorList>
            <person name="Gilroy R."/>
            <person name="Ravi A."/>
            <person name="Getino M."/>
            <person name="Pursley I."/>
            <person name="Horton D.L."/>
            <person name="Alikhan N.F."/>
            <person name="Baker D."/>
            <person name="Gharbi K."/>
            <person name="Hall N."/>
            <person name="Watson M."/>
            <person name="Adriaenssens E.M."/>
            <person name="Foster-Nyarko E."/>
            <person name="Jarju S."/>
            <person name="Secka A."/>
            <person name="Antonio M."/>
            <person name="Oren A."/>
            <person name="Chaudhuri R.R."/>
            <person name="La Ragione R."/>
            <person name="Hildebrand F."/>
            <person name="Pallen M.J."/>
        </authorList>
    </citation>
    <scope>NUCLEOTIDE SEQUENCE</scope>
    <source>
        <strain evidence="6">CHK160-1198</strain>
    </source>
</reference>
<dbReference type="Pfam" id="PF02694">
    <property type="entry name" value="UPF0060"/>
    <property type="match status" value="1"/>
</dbReference>
<keyword evidence="4 5" id="KW-0472">Membrane</keyword>
<accession>A0A9D1MQ87</accession>
<evidence type="ECO:0000256" key="3">
    <source>
        <dbReference type="ARBA" id="ARBA00022989"/>
    </source>
</evidence>
<evidence type="ECO:0000313" key="7">
    <source>
        <dbReference type="Proteomes" id="UP000824099"/>
    </source>
</evidence>
<evidence type="ECO:0000256" key="2">
    <source>
        <dbReference type="ARBA" id="ARBA00022692"/>
    </source>
</evidence>
<feature type="transmembrane region" description="Helical" evidence="5">
    <location>
        <begin position="6"/>
        <end position="25"/>
    </location>
</feature>
<name>A0A9D1MQ87_9FIRM</name>
<proteinExistence type="inferred from homology"/>
<comment type="subcellular location">
    <subcellularLocation>
        <location evidence="5">Cell membrane</location>
        <topology evidence="5">Multi-pass membrane protein</topology>
    </subcellularLocation>
</comment>
<reference evidence="6" key="1">
    <citation type="submission" date="2020-10" db="EMBL/GenBank/DDBJ databases">
        <authorList>
            <person name="Gilroy R."/>
        </authorList>
    </citation>
    <scope>NUCLEOTIDE SEQUENCE</scope>
    <source>
        <strain evidence="6">CHK160-1198</strain>
    </source>
</reference>